<dbReference type="AlphaFoldDB" id="A0AAV4V505"/>
<sequence>MPEMSCACAPIQLLHGKKKKSSLSHYGNTVSHAEEQDHAPKTAPSVLPSTSGVEINGLVFYVSCGMDCNLPAWR</sequence>
<dbReference type="EMBL" id="BPLR01013930">
    <property type="protein sequence ID" value="GIY64833.1"/>
    <property type="molecule type" value="Genomic_DNA"/>
</dbReference>
<keyword evidence="3" id="KW-1185">Reference proteome</keyword>
<evidence type="ECO:0000313" key="2">
    <source>
        <dbReference type="EMBL" id="GIY64833.1"/>
    </source>
</evidence>
<proteinExistence type="predicted"/>
<comment type="caution">
    <text evidence="2">The sequence shown here is derived from an EMBL/GenBank/DDBJ whole genome shotgun (WGS) entry which is preliminary data.</text>
</comment>
<evidence type="ECO:0000256" key="1">
    <source>
        <dbReference type="SAM" id="MobiDB-lite"/>
    </source>
</evidence>
<protein>
    <submittedName>
        <fullName evidence="2">Uncharacterized protein</fullName>
    </submittedName>
</protein>
<accession>A0AAV4V505</accession>
<feature type="region of interest" description="Disordered" evidence="1">
    <location>
        <begin position="20"/>
        <end position="50"/>
    </location>
</feature>
<name>A0AAV4V505_CAEEX</name>
<dbReference type="Proteomes" id="UP001054945">
    <property type="component" value="Unassembled WGS sequence"/>
</dbReference>
<evidence type="ECO:0000313" key="3">
    <source>
        <dbReference type="Proteomes" id="UP001054945"/>
    </source>
</evidence>
<reference evidence="2 3" key="1">
    <citation type="submission" date="2021-06" db="EMBL/GenBank/DDBJ databases">
        <title>Caerostris extrusa draft genome.</title>
        <authorList>
            <person name="Kono N."/>
            <person name="Arakawa K."/>
        </authorList>
    </citation>
    <scope>NUCLEOTIDE SEQUENCE [LARGE SCALE GENOMIC DNA]</scope>
</reference>
<organism evidence="2 3">
    <name type="scientific">Caerostris extrusa</name>
    <name type="common">Bark spider</name>
    <name type="synonym">Caerostris bankana</name>
    <dbReference type="NCBI Taxonomy" id="172846"/>
    <lineage>
        <taxon>Eukaryota</taxon>
        <taxon>Metazoa</taxon>
        <taxon>Ecdysozoa</taxon>
        <taxon>Arthropoda</taxon>
        <taxon>Chelicerata</taxon>
        <taxon>Arachnida</taxon>
        <taxon>Araneae</taxon>
        <taxon>Araneomorphae</taxon>
        <taxon>Entelegynae</taxon>
        <taxon>Araneoidea</taxon>
        <taxon>Araneidae</taxon>
        <taxon>Caerostris</taxon>
    </lineage>
</organism>
<gene>
    <name evidence="2" type="ORF">CEXT_49521</name>
</gene>